<keyword evidence="14 18" id="KW-0520">NAD</keyword>
<evidence type="ECO:0000256" key="9">
    <source>
        <dbReference type="ARBA" id="ARBA00022490"/>
    </source>
</evidence>
<keyword evidence="9 18" id="KW-0963">Cytoplasm</keyword>
<dbReference type="RefSeq" id="WP_096240744.1">
    <property type="nucleotide sequence ID" value="NZ_LT907978.1"/>
</dbReference>
<comment type="function">
    <text evidence="18">Catalyzes the conversion of 3-deoxy-D-arabino-heptulosonate 7-phosphate (DAHP) to dehydroquinate (DHQ).</text>
</comment>
<dbReference type="InterPro" id="IPR056179">
    <property type="entry name" value="DHQS_C"/>
</dbReference>
<dbReference type="Pfam" id="PF01761">
    <property type="entry name" value="DHQ_synthase"/>
    <property type="match status" value="1"/>
</dbReference>
<protein>
    <recommendedName>
        <fullName evidence="8 18">3-dehydroquinate synthase</fullName>
        <shortName evidence="18">DHQS</shortName>
        <ecNumber evidence="7 18">4.2.3.4</ecNumber>
    </recommendedName>
</protein>
<comment type="pathway">
    <text evidence="5 18">Metabolic intermediate biosynthesis; chorismate biosynthesis; chorismate from D-erythrose 4-phosphate and phosphoenolpyruvate: step 2/7.</text>
</comment>
<feature type="binding site" evidence="18">
    <location>
        <position position="188"/>
    </location>
    <ligand>
        <name>Zn(2+)</name>
        <dbReference type="ChEBI" id="CHEBI:29105"/>
    </ligand>
</feature>
<dbReference type="Pfam" id="PF24621">
    <property type="entry name" value="DHQS_C"/>
    <property type="match status" value="1"/>
</dbReference>
<keyword evidence="13 18" id="KW-0862">Zinc</keyword>
<dbReference type="PANTHER" id="PTHR43622:SF7">
    <property type="entry name" value="3-DEHYDROQUINATE SYNTHASE, CHLOROPLASTIC"/>
    <property type="match status" value="1"/>
</dbReference>
<dbReference type="STRING" id="39488.ERS852450_01619"/>
<evidence type="ECO:0000259" key="20">
    <source>
        <dbReference type="Pfam" id="PF24621"/>
    </source>
</evidence>
<dbReference type="InterPro" id="IPR016037">
    <property type="entry name" value="DHQ_synth_AroB"/>
</dbReference>
<dbReference type="GO" id="GO:0046872">
    <property type="term" value="F:metal ion binding"/>
    <property type="evidence" value="ECO:0007669"/>
    <property type="project" value="UniProtKB-KW"/>
</dbReference>
<comment type="cofactor">
    <cofactor evidence="3">
        <name>Zn(2+)</name>
        <dbReference type="ChEBI" id="CHEBI:29105"/>
    </cofactor>
</comment>
<keyword evidence="16 18" id="KW-0456">Lyase</keyword>
<gene>
    <name evidence="18" type="primary">aroB</name>
    <name evidence="21" type="ORF">EHLA_2126</name>
</gene>
<dbReference type="Gene3D" id="3.40.50.1970">
    <property type="match status" value="1"/>
</dbReference>
<evidence type="ECO:0000256" key="8">
    <source>
        <dbReference type="ARBA" id="ARBA00017684"/>
    </source>
</evidence>
<dbReference type="GO" id="GO:0005737">
    <property type="term" value="C:cytoplasm"/>
    <property type="evidence" value="ECO:0007669"/>
    <property type="project" value="UniProtKB-SubCell"/>
</dbReference>
<keyword evidence="10 18" id="KW-0028">Amino-acid biosynthesis</keyword>
<reference evidence="22" key="1">
    <citation type="submission" date="2017-09" db="EMBL/GenBank/DDBJ databases">
        <authorList>
            <person name="Shetty A S."/>
        </authorList>
    </citation>
    <scope>NUCLEOTIDE SEQUENCE [LARGE SCALE GENOMIC DNA]</scope>
</reference>
<feature type="binding site" evidence="18">
    <location>
        <begin position="109"/>
        <end position="113"/>
    </location>
    <ligand>
        <name>NAD(+)</name>
        <dbReference type="ChEBI" id="CHEBI:57540"/>
    </ligand>
</feature>
<evidence type="ECO:0000256" key="2">
    <source>
        <dbReference type="ARBA" id="ARBA00001911"/>
    </source>
</evidence>
<evidence type="ECO:0000256" key="5">
    <source>
        <dbReference type="ARBA" id="ARBA00004661"/>
    </source>
</evidence>
<dbReference type="InterPro" id="IPR030963">
    <property type="entry name" value="DHQ_synth_fam"/>
</dbReference>
<feature type="binding site" evidence="18">
    <location>
        <begin position="75"/>
        <end position="80"/>
    </location>
    <ligand>
        <name>NAD(+)</name>
        <dbReference type="ChEBI" id="CHEBI:57540"/>
    </ligand>
</feature>
<feature type="binding site" evidence="18">
    <location>
        <position position="155"/>
    </location>
    <ligand>
        <name>NAD(+)</name>
        <dbReference type="ChEBI" id="CHEBI:57540"/>
    </ligand>
</feature>
<evidence type="ECO:0000256" key="4">
    <source>
        <dbReference type="ARBA" id="ARBA00004496"/>
    </source>
</evidence>
<dbReference type="Gene3D" id="1.20.1090.10">
    <property type="entry name" value="Dehydroquinate synthase-like - alpha domain"/>
    <property type="match status" value="1"/>
</dbReference>
<evidence type="ECO:0000256" key="11">
    <source>
        <dbReference type="ARBA" id="ARBA00022723"/>
    </source>
</evidence>
<evidence type="ECO:0000259" key="19">
    <source>
        <dbReference type="Pfam" id="PF01761"/>
    </source>
</evidence>
<feature type="binding site" evidence="18">
    <location>
        <position position="251"/>
    </location>
    <ligand>
        <name>Zn(2+)</name>
        <dbReference type="ChEBI" id="CHEBI:29105"/>
    </ligand>
</feature>
<evidence type="ECO:0000256" key="1">
    <source>
        <dbReference type="ARBA" id="ARBA00001393"/>
    </source>
</evidence>
<feature type="domain" description="3-dehydroquinate synthase C-terminal" evidence="20">
    <location>
        <begin position="185"/>
        <end position="327"/>
    </location>
</feature>
<evidence type="ECO:0000313" key="21">
    <source>
        <dbReference type="EMBL" id="SOB72759.1"/>
    </source>
</evidence>
<dbReference type="InterPro" id="IPR030960">
    <property type="entry name" value="DHQS/DOIS_N"/>
</dbReference>
<dbReference type="NCBIfam" id="TIGR01357">
    <property type="entry name" value="aroB"/>
    <property type="match status" value="1"/>
</dbReference>
<feature type="domain" description="3-dehydroquinate synthase N-terminal" evidence="19">
    <location>
        <begin position="72"/>
        <end position="183"/>
    </location>
</feature>
<comment type="similarity">
    <text evidence="6 18">Belongs to the sugar phosphate cyclases superfamily. Dehydroquinate synthase family.</text>
</comment>
<sequence>MLEKRLEVSAEGKKVYDIVIENSFSNLVKELSALDIQERKLCIVTERRVASYYLEEVKSILEGRCAKVEVYIFQEGEASKNLSTVDNLYHFLITHEFDRKDMLLALGGGVTGDLTGFAAATYLRGIDFVQIPTSLLAQVDSSIGGKTGVDYHAYKNMVGAFYMPKLVYINVNTIKTLSERQYHSGLGEVIKHGLIRDRAYFEWIKANKEAIAERKDEALAHMVEESCLIKRAVVEEDPKEHGVRALLNFGHTLGHSIEKLMNFSLTHGECVAIGSLLAADISSKRGYISEQENKEIKNIYAYFDFPALPKELKAKEVVKETKHDKKMEHGKIKFILLDQIGKAAIYQDVTPEEMLAVIEQGEV</sequence>
<keyword evidence="22" id="KW-1185">Reference proteome</keyword>
<dbReference type="Proteomes" id="UP000217549">
    <property type="component" value="Chromosome I"/>
</dbReference>
<comment type="subcellular location">
    <subcellularLocation>
        <location evidence="4 18">Cytoplasm</location>
    </subcellularLocation>
</comment>
<name>A0A285PT20_9FIRM</name>
<evidence type="ECO:0000256" key="13">
    <source>
        <dbReference type="ARBA" id="ARBA00022833"/>
    </source>
</evidence>
<dbReference type="FunFam" id="3.40.50.1970:FF:000007">
    <property type="entry name" value="Pentafunctional AROM polypeptide"/>
    <property type="match status" value="1"/>
</dbReference>
<dbReference type="HAMAP" id="MF_00110">
    <property type="entry name" value="DHQ_synthase"/>
    <property type="match status" value="1"/>
</dbReference>
<evidence type="ECO:0000256" key="12">
    <source>
        <dbReference type="ARBA" id="ARBA00022741"/>
    </source>
</evidence>
<organism evidence="21 22">
    <name type="scientific">Anaerobutyricum hallii</name>
    <dbReference type="NCBI Taxonomy" id="39488"/>
    <lineage>
        <taxon>Bacteria</taxon>
        <taxon>Bacillati</taxon>
        <taxon>Bacillota</taxon>
        <taxon>Clostridia</taxon>
        <taxon>Lachnospirales</taxon>
        <taxon>Lachnospiraceae</taxon>
        <taxon>Anaerobutyricum</taxon>
    </lineage>
</organism>
<dbReference type="KEGG" id="ehl:EHLA_2126"/>
<dbReference type="PIRSF" id="PIRSF001455">
    <property type="entry name" value="DHQ_synth"/>
    <property type="match status" value="1"/>
</dbReference>
<dbReference type="GO" id="GO:0009073">
    <property type="term" value="P:aromatic amino acid family biosynthetic process"/>
    <property type="evidence" value="ECO:0007669"/>
    <property type="project" value="UniProtKB-KW"/>
</dbReference>
<comment type="cofactor">
    <cofactor evidence="2 18">
        <name>NAD(+)</name>
        <dbReference type="ChEBI" id="CHEBI:57540"/>
    </cofactor>
</comment>
<accession>A0A285PT20</accession>
<comment type="cofactor">
    <cofactor evidence="18">
        <name>Co(2+)</name>
        <dbReference type="ChEBI" id="CHEBI:48828"/>
    </cofactor>
    <cofactor evidence="18">
        <name>Zn(2+)</name>
        <dbReference type="ChEBI" id="CHEBI:29105"/>
    </cofactor>
    <text evidence="18">Binds 1 divalent metal cation per subunit. Can use either Co(2+) or Zn(2+).</text>
</comment>
<keyword evidence="12 18" id="KW-0547">Nucleotide-binding</keyword>
<dbReference type="UniPathway" id="UPA00053">
    <property type="reaction ID" value="UER00085"/>
</dbReference>
<dbReference type="CDD" id="cd08195">
    <property type="entry name" value="DHQS"/>
    <property type="match status" value="1"/>
</dbReference>
<dbReference type="GO" id="GO:0000166">
    <property type="term" value="F:nucleotide binding"/>
    <property type="evidence" value="ECO:0007669"/>
    <property type="project" value="UniProtKB-KW"/>
</dbReference>
<keyword evidence="15 18" id="KW-0057">Aromatic amino acid biosynthesis</keyword>
<dbReference type="SUPFAM" id="SSF56796">
    <property type="entry name" value="Dehydroquinate synthase-like"/>
    <property type="match status" value="1"/>
</dbReference>
<dbReference type="PANTHER" id="PTHR43622">
    <property type="entry name" value="3-DEHYDROQUINATE SYNTHASE"/>
    <property type="match status" value="1"/>
</dbReference>
<dbReference type="GO" id="GO:0003856">
    <property type="term" value="F:3-dehydroquinate synthase activity"/>
    <property type="evidence" value="ECO:0007669"/>
    <property type="project" value="UniProtKB-UniRule"/>
</dbReference>
<evidence type="ECO:0000256" key="16">
    <source>
        <dbReference type="ARBA" id="ARBA00023239"/>
    </source>
</evidence>
<evidence type="ECO:0000256" key="10">
    <source>
        <dbReference type="ARBA" id="ARBA00022605"/>
    </source>
</evidence>
<proteinExistence type="inferred from homology"/>
<feature type="binding site" evidence="18">
    <location>
        <position position="267"/>
    </location>
    <ligand>
        <name>Zn(2+)</name>
        <dbReference type="ChEBI" id="CHEBI:29105"/>
    </ligand>
</feature>
<dbReference type="GO" id="GO:0009423">
    <property type="term" value="P:chorismate biosynthetic process"/>
    <property type="evidence" value="ECO:0007669"/>
    <property type="project" value="UniProtKB-UniRule"/>
</dbReference>
<feature type="binding site" evidence="18">
    <location>
        <begin position="173"/>
        <end position="176"/>
    </location>
    <ligand>
        <name>NAD(+)</name>
        <dbReference type="ChEBI" id="CHEBI:57540"/>
    </ligand>
</feature>
<dbReference type="EMBL" id="LT907978">
    <property type="protein sequence ID" value="SOB72759.1"/>
    <property type="molecule type" value="Genomic_DNA"/>
</dbReference>
<evidence type="ECO:0000256" key="18">
    <source>
        <dbReference type="HAMAP-Rule" id="MF_00110"/>
    </source>
</evidence>
<evidence type="ECO:0000256" key="17">
    <source>
        <dbReference type="ARBA" id="ARBA00023285"/>
    </source>
</evidence>
<feature type="binding site" evidence="18">
    <location>
        <position position="146"/>
    </location>
    <ligand>
        <name>NAD(+)</name>
        <dbReference type="ChEBI" id="CHEBI:57540"/>
    </ligand>
</feature>
<dbReference type="GO" id="GO:0008652">
    <property type="term" value="P:amino acid biosynthetic process"/>
    <property type="evidence" value="ECO:0007669"/>
    <property type="project" value="UniProtKB-KW"/>
</dbReference>
<comment type="catalytic activity">
    <reaction evidence="1 18">
        <text>7-phospho-2-dehydro-3-deoxy-D-arabino-heptonate = 3-dehydroquinate + phosphate</text>
        <dbReference type="Rhea" id="RHEA:21968"/>
        <dbReference type="ChEBI" id="CHEBI:32364"/>
        <dbReference type="ChEBI" id="CHEBI:43474"/>
        <dbReference type="ChEBI" id="CHEBI:58394"/>
        <dbReference type="EC" id="4.2.3.4"/>
    </reaction>
</comment>
<evidence type="ECO:0000256" key="14">
    <source>
        <dbReference type="ARBA" id="ARBA00023027"/>
    </source>
</evidence>
<evidence type="ECO:0000256" key="3">
    <source>
        <dbReference type="ARBA" id="ARBA00001947"/>
    </source>
</evidence>
<evidence type="ECO:0000256" key="7">
    <source>
        <dbReference type="ARBA" id="ARBA00013031"/>
    </source>
</evidence>
<evidence type="ECO:0000313" key="22">
    <source>
        <dbReference type="Proteomes" id="UP000217549"/>
    </source>
</evidence>
<feature type="binding site" evidence="18">
    <location>
        <begin position="133"/>
        <end position="134"/>
    </location>
    <ligand>
        <name>NAD(+)</name>
        <dbReference type="ChEBI" id="CHEBI:57540"/>
    </ligand>
</feature>
<dbReference type="AlphaFoldDB" id="A0A285PT20"/>
<dbReference type="InterPro" id="IPR050071">
    <property type="entry name" value="Dehydroquinate_synthase"/>
</dbReference>
<evidence type="ECO:0000256" key="15">
    <source>
        <dbReference type="ARBA" id="ARBA00023141"/>
    </source>
</evidence>
<keyword evidence="17 18" id="KW-0170">Cobalt</keyword>
<evidence type="ECO:0000256" key="6">
    <source>
        <dbReference type="ARBA" id="ARBA00005412"/>
    </source>
</evidence>
<keyword evidence="11 18" id="KW-0479">Metal-binding</keyword>
<dbReference type="EC" id="4.2.3.4" evidence="7 18"/>